<protein>
    <recommendedName>
        <fullName evidence="7">Protein kinase domain-containing protein</fullName>
    </recommendedName>
</protein>
<evidence type="ECO:0000256" key="4">
    <source>
        <dbReference type="ARBA" id="ARBA00022777"/>
    </source>
</evidence>
<keyword evidence="9" id="KW-1185">Reference proteome</keyword>
<evidence type="ECO:0000256" key="3">
    <source>
        <dbReference type="ARBA" id="ARBA00022741"/>
    </source>
</evidence>
<dbReference type="Gene3D" id="1.25.40.10">
    <property type="entry name" value="Tetratricopeptide repeat domain"/>
    <property type="match status" value="1"/>
</dbReference>
<dbReference type="SUPFAM" id="SSF81901">
    <property type="entry name" value="HCP-like"/>
    <property type="match status" value="1"/>
</dbReference>
<dbReference type="PROSITE" id="PS00108">
    <property type="entry name" value="PROTEIN_KINASE_ST"/>
    <property type="match status" value="1"/>
</dbReference>
<keyword evidence="3" id="KW-0547">Nucleotide-binding</keyword>
<dbReference type="Gene3D" id="1.10.510.10">
    <property type="entry name" value="Transferase(Phosphotransferase) domain 1"/>
    <property type="match status" value="1"/>
</dbReference>
<dbReference type="SMART" id="SM00671">
    <property type="entry name" value="SEL1"/>
    <property type="match status" value="3"/>
</dbReference>
<feature type="domain" description="Protein kinase" evidence="7">
    <location>
        <begin position="197"/>
        <end position="450"/>
    </location>
</feature>
<evidence type="ECO:0000313" key="8">
    <source>
        <dbReference type="EMBL" id="KAK8844455.1"/>
    </source>
</evidence>
<feature type="region of interest" description="Disordered" evidence="6">
    <location>
        <begin position="729"/>
        <end position="757"/>
    </location>
</feature>
<organism evidence="8 9">
    <name type="scientific">Tritrichomonas musculus</name>
    <dbReference type="NCBI Taxonomy" id="1915356"/>
    <lineage>
        <taxon>Eukaryota</taxon>
        <taxon>Metamonada</taxon>
        <taxon>Parabasalia</taxon>
        <taxon>Tritrichomonadida</taxon>
        <taxon>Tritrichomonadidae</taxon>
        <taxon>Tritrichomonas</taxon>
    </lineage>
</organism>
<accession>A0ABR2HDP0</accession>
<dbReference type="CDD" id="cd00180">
    <property type="entry name" value="PKc"/>
    <property type="match status" value="1"/>
</dbReference>
<evidence type="ECO:0000256" key="1">
    <source>
        <dbReference type="ARBA" id="ARBA00022527"/>
    </source>
</evidence>
<evidence type="ECO:0000256" key="2">
    <source>
        <dbReference type="ARBA" id="ARBA00022679"/>
    </source>
</evidence>
<evidence type="ECO:0000256" key="5">
    <source>
        <dbReference type="ARBA" id="ARBA00022840"/>
    </source>
</evidence>
<feature type="compositionally biased region" description="Basic residues" evidence="6">
    <location>
        <begin position="733"/>
        <end position="745"/>
    </location>
</feature>
<dbReference type="PANTHER" id="PTHR24353:SF37">
    <property type="entry name" value="CAMP-DEPENDENT PROTEIN KINASE CATALYTIC SUBUNIT PRKX"/>
    <property type="match status" value="1"/>
</dbReference>
<keyword evidence="4" id="KW-0418">Kinase</keyword>
<evidence type="ECO:0000313" key="9">
    <source>
        <dbReference type="Proteomes" id="UP001470230"/>
    </source>
</evidence>
<comment type="caution">
    <text evidence="8">The sequence shown here is derived from an EMBL/GenBank/DDBJ whole genome shotgun (WGS) entry which is preliminary data.</text>
</comment>
<dbReference type="InterPro" id="IPR011990">
    <property type="entry name" value="TPR-like_helical_dom_sf"/>
</dbReference>
<reference evidence="8 9" key="1">
    <citation type="submission" date="2024-04" db="EMBL/GenBank/DDBJ databases">
        <title>Tritrichomonas musculus Genome.</title>
        <authorList>
            <person name="Alves-Ferreira E."/>
            <person name="Grigg M."/>
            <person name="Lorenzi H."/>
            <person name="Galac M."/>
        </authorList>
    </citation>
    <scope>NUCLEOTIDE SEQUENCE [LARGE SCALE GENOMIC DNA]</scope>
    <source>
        <strain evidence="8 9">EAF2021</strain>
    </source>
</reference>
<keyword evidence="2" id="KW-0808">Transferase</keyword>
<proteinExistence type="predicted"/>
<dbReference type="Pfam" id="PF08238">
    <property type="entry name" value="Sel1"/>
    <property type="match status" value="3"/>
</dbReference>
<keyword evidence="1" id="KW-0723">Serine/threonine-protein kinase</keyword>
<dbReference type="Proteomes" id="UP001470230">
    <property type="component" value="Unassembled WGS sequence"/>
</dbReference>
<dbReference type="InterPro" id="IPR008271">
    <property type="entry name" value="Ser/Thr_kinase_AS"/>
</dbReference>
<name>A0ABR2HDP0_9EUKA</name>
<gene>
    <name evidence="8" type="ORF">M9Y10_024313</name>
</gene>
<dbReference type="PANTHER" id="PTHR24353">
    <property type="entry name" value="CYCLIC NUCLEOTIDE-DEPENDENT PROTEIN KINASE"/>
    <property type="match status" value="1"/>
</dbReference>
<evidence type="ECO:0000259" key="7">
    <source>
        <dbReference type="PROSITE" id="PS50011"/>
    </source>
</evidence>
<dbReference type="SMART" id="SM00220">
    <property type="entry name" value="S_TKc"/>
    <property type="match status" value="1"/>
</dbReference>
<dbReference type="EMBL" id="JAPFFF010000032">
    <property type="protein sequence ID" value="KAK8844455.1"/>
    <property type="molecule type" value="Genomic_DNA"/>
</dbReference>
<dbReference type="InterPro" id="IPR000719">
    <property type="entry name" value="Prot_kinase_dom"/>
</dbReference>
<evidence type="ECO:0000256" key="6">
    <source>
        <dbReference type="SAM" id="MobiDB-lite"/>
    </source>
</evidence>
<sequence length="757" mass="90033">MFKNNKTLQKFLVFIKLLKDDKFRFKRDTIKEIVQSFGVNIIINRQHETNPEINLNIKNSKMFVINQINLFDQSQNKNIIYSILVFEKTLLILDENDFNKFISDNPHISVLFLQKIVNISGILNEINKDSNFQEENESLKKEFEIIEGNEAYREIWKLIAPCITGYLIKKAYEKTKKDRFLNQNQESDKITIYRKDFVVLRNIGSSSLFNVELIYHLERVELMAIKSQKVLDDSIPKLQKRERENYWKLNHPLLPKFYNSPKGENYLVMEFINGRTLDKIDQIQFNDNEVVTIIFELIVIVEYLHSEKMIYRDLKPNNIIIDEYKNVVLIDFDRLIKNDPNEEQSTDFGTTYADPNIQSRGFTEKSDIYSLRKIIELIINKKIICNASLKQKINDIIQNCVDTNPDMPAIILQLFFLFVERIIITKDIKRGIYLIELASINRLKEAHFFAGYFYHKGDYIKRDIRKAIHYYKEGSSFNDQYAKNNLAIIYKNGYGDEIRARTANAIVYLEEAIRQKNDILSMYNLANIYIYDESYENKIDKAIELLFKSFDQFPHSCMLLCLALIKKYDFQIEEIEKHVGEFNCKTPKASLSSLLSFLHLLQSKDNFINYYESYRDKYFLYNHLLQFVSFSEFQKQKRINMKHKNIPDINSLIFIKSFSKQKIKEKEKEGEDDEEEFSYQFELRFDHNDVQKSFSYLKTFIFNFPSFNLFKQPLLITILQDLKIKNENDKEMKHQKRSKNSKKSKQSTESIKNHLIH</sequence>
<dbReference type="InterPro" id="IPR011009">
    <property type="entry name" value="Kinase-like_dom_sf"/>
</dbReference>
<dbReference type="Pfam" id="PF00069">
    <property type="entry name" value="Pkinase"/>
    <property type="match status" value="1"/>
</dbReference>
<dbReference type="SUPFAM" id="SSF56112">
    <property type="entry name" value="Protein kinase-like (PK-like)"/>
    <property type="match status" value="1"/>
</dbReference>
<keyword evidence="5" id="KW-0067">ATP-binding</keyword>
<dbReference type="InterPro" id="IPR006597">
    <property type="entry name" value="Sel1-like"/>
</dbReference>
<dbReference type="PROSITE" id="PS50011">
    <property type="entry name" value="PROTEIN_KINASE_DOM"/>
    <property type="match status" value="1"/>
</dbReference>